<keyword evidence="2" id="KW-0479">Metal-binding</keyword>
<dbReference type="EMBL" id="PEWY01000012">
    <property type="protein sequence ID" value="PIU37514.1"/>
    <property type="molecule type" value="Genomic_DNA"/>
</dbReference>
<sequence>MNKLMGLVVIGLLLVGVVIVFNKNKIAKKEKTVKQISQTALSVKTSSSVKEFTMTAKKWAFDPDVVTVKQGDNVRLKLKSIDVTHGFALPDFNVKVDLVPDKEKTVEFVATKKGEFAFFCSVLCGAGHQDMKGKLVVE</sequence>
<organism evidence="5 6">
    <name type="scientific">Candidatus Roizmanbacteria bacterium CG07_land_8_20_14_0_80_34_15</name>
    <dbReference type="NCBI Taxonomy" id="1974849"/>
    <lineage>
        <taxon>Bacteria</taxon>
        <taxon>Candidatus Roizmaniibacteriota</taxon>
    </lineage>
</organism>
<dbReference type="InterPro" id="IPR051403">
    <property type="entry name" value="NosZ/Cyto_c_oxidase_sub2"/>
</dbReference>
<evidence type="ECO:0000256" key="3">
    <source>
        <dbReference type="ARBA" id="ARBA00023008"/>
    </source>
</evidence>
<dbReference type="AlphaFoldDB" id="A0A2M6YVI8"/>
<dbReference type="GO" id="GO:0016020">
    <property type="term" value="C:membrane"/>
    <property type="evidence" value="ECO:0007669"/>
    <property type="project" value="InterPro"/>
</dbReference>
<dbReference type="Gene3D" id="2.60.40.420">
    <property type="entry name" value="Cupredoxins - blue copper proteins"/>
    <property type="match status" value="1"/>
</dbReference>
<proteinExistence type="predicted"/>
<evidence type="ECO:0000256" key="2">
    <source>
        <dbReference type="ARBA" id="ARBA00022723"/>
    </source>
</evidence>
<dbReference type="Proteomes" id="UP000230184">
    <property type="component" value="Unassembled WGS sequence"/>
</dbReference>
<evidence type="ECO:0000313" key="5">
    <source>
        <dbReference type="EMBL" id="PIU37514.1"/>
    </source>
</evidence>
<comment type="caution">
    <text evidence="5">The sequence shown here is derived from an EMBL/GenBank/DDBJ whole genome shotgun (WGS) entry which is preliminary data.</text>
</comment>
<comment type="subcellular location">
    <subcellularLocation>
        <location evidence="1">Cell envelope</location>
    </subcellularLocation>
</comment>
<dbReference type="PROSITE" id="PS50857">
    <property type="entry name" value="COX2_CUA"/>
    <property type="match status" value="1"/>
</dbReference>
<evidence type="ECO:0000313" key="6">
    <source>
        <dbReference type="Proteomes" id="UP000230184"/>
    </source>
</evidence>
<dbReference type="PANTHER" id="PTHR42838">
    <property type="entry name" value="CYTOCHROME C OXIDASE SUBUNIT II"/>
    <property type="match status" value="1"/>
</dbReference>
<dbReference type="InterPro" id="IPR001505">
    <property type="entry name" value="Copper_CuA"/>
</dbReference>
<dbReference type="PANTHER" id="PTHR42838:SF2">
    <property type="entry name" value="NITROUS-OXIDE REDUCTASE"/>
    <property type="match status" value="1"/>
</dbReference>
<accession>A0A2M6YVI8</accession>
<dbReference type="InterPro" id="IPR008972">
    <property type="entry name" value="Cupredoxin"/>
</dbReference>
<protein>
    <recommendedName>
        <fullName evidence="4">Cytochrome oxidase subunit II copper A binding domain-containing protein</fullName>
    </recommendedName>
</protein>
<dbReference type="SUPFAM" id="SSF49503">
    <property type="entry name" value="Cupredoxins"/>
    <property type="match status" value="1"/>
</dbReference>
<reference evidence="6" key="1">
    <citation type="submission" date="2017-09" db="EMBL/GenBank/DDBJ databases">
        <title>Depth-based differentiation of microbial function through sediment-hosted aquifers and enrichment of novel symbionts in the deep terrestrial subsurface.</title>
        <authorList>
            <person name="Probst A.J."/>
            <person name="Ladd B."/>
            <person name="Jarett J.K."/>
            <person name="Geller-Mcgrath D.E."/>
            <person name="Sieber C.M.K."/>
            <person name="Emerson J.B."/>
            <person name="Anantharaman K."/>
            <person name="Thomas B.C."/>
            <person name="Malmstrom R."/>
            <person name="Stieglmeier M."/>
            <person name="Klingl A."/>
            <person name="Woyke T."/>
            <person name="Ryan C.M."/>
            <person name="Banfield J.F."/>
        </authorList>
    </citation>
    <scope>NUCLEOTIDE SEQUENCE [LARGE SCALE GENOMIC DNA]</scope>
</reference>
<dbReference type="GO" id="GO:0005507">
    <property type="term" value="F:copper ion binding"/>
    <property type="evidence" value="ECO:0007669"/>
    <property type="project" value="InterPro"/>
</dbReference>
<dbReference type="GO" id="GO:0004129">
    <property type="term" value="F:cytochrome-c oxidase activity"/>
    <property type="evidence" value="ECO:0007669"/>
    <property type="project" value="InterPro"/>
</dbReference>
<dbReference type="GO" id="GO:0030313">
    <property type="term" value="C:cell envelope"/>
    <property type="evidence" value="ECO:0007669"/>
    <property type="project" value="UniProtKB-SubCell"/>
</dbReference>
<evidence type="ECO:0000256" key="1">
    <source>
        <dbReference type="ARBA" id="ARBA00004196"/>
    </source>
</evidence>
<dbReference type="PROSITE" id="PS00078">
    <property type="entry name" value="COX2"/>
    <property type="match status" value="1"/>
</dbReference>
<gene>
    <name evidence="5" type="ORF">COT02_00395</name>
</gene>
<dbReference type="Pfam" id="PF13473">
    <property type="entry name" value="Cupredoxin_1"/>
    <property type="match status" value="1"/>
</dbReference>
<feature type="domain" description="Cytochrome oxidase subunit II copper A binding" evidence="4">
    <location>
        <begin position="45"/>
        <end position="138"/>
    </location>
</feature>
<keyword evidence="3" id="KW-0186">Copper</keyword>
<dbReference type="PRINTS" id="PR01166">
    <property type="entry name" value="CYCOXIDASEII"/>
</dbReference>
<dbReference type="InterPro" id="IPR002429">
    <property type="entry name" value="CcO_II-like_C"/>
</dbReference>
<evidence type="ECO:0000259" key="4">
    <source>
        <dbReference type="PROSITE" id="PS50857"/>
    </source>
</evidence>
<dbReference type="InterPro" id="IPR028096">
    <property type="entry name" value="EfeO_Cupredoxin"/>
</dbReference>
<name>A0A2M6YVI8_9BACT</name>